<proteinExistence type="predicted"/>
<accession>A0AA48L5L3</accession>
<evidence type="ECO:0000256" key="1">
    <source>
        <dbReference type="SAM" id="MobiDB-lite"/>
    </source>
</evidence>
<organism evidence="2 3">
    <name type="scientific">Cutaneotrichosporon cavernicola</name>
    <dbReference type="NCBI Taxonomy" id="279322"/>
    <lineage>
        <taxon>Eukaryota</taxon>
        <taxon>Fungi</taxon>
        <taxon>Dikarya</taxon>
        <taxon>Basidiomycota</taxon>
        <taxon>Agaricomycotina</taxon>
        <taxon>Tremellomycetes</taxon>
        <taxon>Trichosporonales</taxon>
        <taxon>Trichosporonaceae</taxon>
        <taxon>Cutaneotrichosporon</taxon>
    </lineage>
</organism>
<gene>
    <name evidence="2" type="ORF">CcaverHIS019_0411830</name>
</gene>
<feature type="region of interest" description="Disordered" evidence="1">
    <location>
        <begin position="1"/>
        <end position="23"/>
    </location>
</feature>
<keyword evidence="3" id="KW-1185">Reference proteome</keyword>
<evidence type="ECO:0000313" key="2">
    <source>
        <dbReference type="EMBL" id="BEI92363.1"/>
    </source>
</evidence>
<evidence type="ECO:0000313" key="3">
    <source>
        <dbReference type="Proteomes" id="UP001233271"/>
    </source>
</evidence>
<dbReference type="AlphaFoldDB" id="A0AA48L5L3"/>
<dbReference type="RefSeq" id="XP_060457628.1">
    <property type="nucleotide sequence ID" value="XM_060601101.1"/>
</dbReference>
<sequence>MLPTPPLSPKSASPPAAAPDQGDGVAALVGVSRAEPSRPGTLRRAMGDAEVAAYVVSRDGTGDLYAHANTSVPHTQACMAWALVLLRHPLLASSIALNHDLEGSETCLASVAVPVVISSLAPGVSSLAADVAGLVWYRASALDRKLSRLSQLGREHKSCLHVARLRGATALAARRALCAARVEDARVAANNPGLGLGIVIPHRAAPVPLGVLDPDAPAPPAAPRCLLTLTVSEPTYSSDVDSVLVGARMPPGEVGVHAYVAGGKLTLSLAYDVNGAVEGWWADVLGLVSDVLLQ</sequence>
<feature type="compositionally biased region" description="Low complexity" evidence="1">
    <location>
        <begin position="9"/>
        <end position="19"/>
    </location>
</feature>
<dbReference type="GeneID" id="85496233"/>
<dbReference type="Proteomes" id="UP001233271">
    <property type="component" value="Chromosome 4"/>
</dbReference>
<protein>
    <submittedName>
        <fullName evidence="2">Uncharacterized protein</fullName>
    </submittedName>
</protein>
<dbReference type="EMBL" id="AP028215">
    <property type="protein sequence ID" value="BEI92363.1"/>
    <property type="molecule type" value="Genomic_DNA"/>
</dbReference>
<dbReference type="KEGG" id="ccac:CcaHIS019_0411830"/>
<name>A0AA48L5L3_9TREE</name>
<reference evidence="2" key="1">
    <citation type="journal article" date="2023" name="BMC Genomics">
        <title>Chromosome-level genome assemblies of Cutaneotrichosporon spp. (Trichosporonales, Basidiomycota) reveal imbalanced evolution between nucleotide sequences and chromosome synteny.</title>
        <authorList>
            <person name="Kobayashi Y."/>
            <person name="Kayamori A."/>
            <person name="Aoki K."/>
            <person name="Shiwa Y."/>
            <person name="Matsutani M."/>
            <person name="Fujita N."/>
            <person name="Sugita T."/>
            <person name="Iwasaki W."/>
            <person name="Tanaka N."/>
            <person name="Takashima M."/>
        </authorList>
    </citation>
    <scope>NUCLEOTIDE SEQUENCE</scope>
    <source>
        <strain evidence="2">HIS019</strain>
    </source>
</reference>